<reference evidence="1 2" key="1">
    <citation type="journal article" date="2015" name="Sci. Rep.">
        <title>The power of single molecule real-time sequencing technology in the de novo assembly of a eukaryotic genome.</title>
        <authorList>
            <person name="Sakai H."/>
            <person name="Naito K."/>
            <person name="Ogiso-Tanaka E."/>
            <person name="Takahashi Y."/>
            <person name="Iseki K."/>
            <person name="Muto C."/>
            <person name="Satou K."/>
            <person name="Teruya K."/>
            <person name="Shiroma A."/>
            <person name="Shimoji M."/>
            <person name="Hirano T."/>
            <person name="Itoh T."/>
            <person name="Kaga A."/>
            <person name="Tomooka N."/>
        </authorList>
    </citation>
    <scope>NUCLEOTIDE SEQUENCE [LARGE SCALE GENOMIC DNA]</scope>
    <source>
        <strain evidence="2">cv. Shumari</strain>
    </source>
</reference>
<proteinExistence type="predicted"/>
<gene>
    <name evidence="1" type="primary">Vigan.04G233100</name>
    <name evidence="1" type="ORF">VIGAN_04233100</name>
</gene>
<accession>A0A0S3RWA5</accession>
<keyword evidence="2" id="KW-1185">Reference proteome</keyword>
<protein>
    <submittedName>
        <fullName evidence="1">Uncharacterized protein</fullName>
    </submittedName>
</protein>
<evidence type="ECO:0000313" key="1">
    <source>
        <dbReference type="EMBL" id="BAT84866.1"/>
    </source>
</evidence>
<dbReference type="AlphaFoldDB" id="A0A0S3RWA5"/>
<sequence>DLFFHMLFKSLAKEFWVHFWAKLEGHNFGGWPSLVCPCSSHPLAPSFFTFTFLLGQRRALPLGSPFASMY</sequence>
<feature type="non-terminal residue" evidence="1">
    <location>
        <position position="1"/>
    </location>
</feature>
<dbReference type="EMBL" id="AP015037">
    <property type="protein sequence ID" value="BAT84866.1"/>
    <property type="molecule type" value="Genomic_DNA"/>
</dbReference>
<dbReference type="Proteomes" id="UP000291084">
    <property type="component" value="Chromosome 4"/>
</dbReference>
<evidence type="ECO:0000313" key="2">
    <source>
        <dbReference type="Proteomes" id="UP000291084"/>
    </source>
</evidence>
<name>A0A0S3RWA5_PHAAN</name>
<organism evidence="1 2">
    <name type="scientific">Vigna angularis var. angularis</name>
    <dbReference type="NCBI Taxonomy" id="157739"/>
    <lineage>
        <taxon>Eukaryota</taxon>
        <taxon>Viridiplantae</taxon>
        <taxon>Streptophyta</taxon>
        <taxon>Embryophyta</taxon>
        <taxon>Tracheophyta</taxon>
        <taxon>Spermatophyta</taxon>
        <taxon>Magnoliopsida</taxon>
        <taxon>eudicotyledons</taxon>
        <taxon>Gunneridae</taxon>
        <taxon>Pentapetalae</taxon>
        <taxon>rosids</taxon>
        <taxon>fabids</taxon>
        <taxon>Fabales</taxon>
        <taxon>Fabaceae</taxon>
        <taxon>Papilionoideae</taxon>
        <taxon>50 kb inversion clade</taxon>
        <taxon>NPAAA clade</taxon>
        <taxon>indigoferoid/millettioid clade</taxon>
        <taxon>Phaseoleae</taxon>
        <taxon>Vigna</taxon>
    </lineage>
</organism>